<dbReference type="EMBL" id="CP115450">
    <property type="protein sequence ID" value="WBP86051.1"/>
    <property type="molecule type" value="Genomic_DNA"/>
</dbReference>
<dbReference type="Proteomes" id="UP001212821">
    <property type="component" value="Chromosome"/>
</dbReference>
<evidence type="ECO:0008006" key="3">
    <source>
        <dbReference type="Google" id="ProtNLM"/>
    </source>
</evidence>
<evidence type="ECO:0000313" key="1">
    <source>
        <dbReference type="EMBL" id="WBP86051.1"/>
    </source>
</evidence>
<organism evidence="1 2">
    <name type="scientific">Kitasatospora cathayae</name>
    <dbReference type="NCBI Taxonomy" id="3004092"/>
    <lineage>
        <taxon>Bacteria</taxon>
        <taxon>Bacillati</taxon>
        <taxon>Actinomycetota</taxon>
        <taxon>Actinomycetes</taxon>
        <taxon>Kitasatosporales</taxon>
        <taxon>Streptomycetaceae</taxon>
        <taxon>Kitasatospora</taxon>
    </lineage>
</organism>
<gene>
    <name evidence="1" type="ORF">O1G21_09510</name>
</gene>
<dbReference type="RefSeq" id="WP_270142467.1">
    <property type="nucleotide sequence ID" value="NZ_CP115450.1"/>
</dbReference>
<reference evidence="2" key="1">
    <citation type="submission" date="2022-12" db="EMBL/GenBank/DDBJ databases">
        <authorList>
            <person name="Mo P."/>
        </authorList>
    </citation>
    <scope>NUCLEOTIDE SEQUENCE [LARGE SCALE GENOMIC DNA]</scope>
    <source>
        <strain evidence="2">HUAS 3-15</strain>
    </source>
</reference>
<evidence type="ECO:0000313" key="2">
    <source>
        <dbReference type="Proteomes" id="UP001212821"/>
    </source>
</evidence>
<sequence length="108" mass="12536">MRSKRARRIHVDGHDYRWVVRLRDTAHVDVRIRLDRPGGPYRPLLATRRFDNPWLHYGVLLTAPPERIDEVFRLEPVKPALVADLIRAGLEAGWRPEERGAALVLAEE</sequence>
<keyword evidence="2" id="KW-1185">Reference proteome</keyword>
<proteinExistence type="predicted"/>
<accession>A0ABY7Q0A5</accession>
<protein>
    <recommendedName>
        <fullName evidence="3">Cytotoxic translational repressor of toxin-antitoxin stability system</fullName>
    </recommendedName>
</protein>
<name>A0ABY7Q0A5_9ACTN</name>